<proteinExistence type="predicted"/>
<evidence type="ECO:0000256" key="1">
    <source>
        <dbReference type="SAM" id="SignalP"/>
    </source>
</evidence>
<evidence type="ECO:0000313" key="3">
    <source>
        <dbReference type="Proteomes" id="UP000515955"/>
    </source>
</evidence>
<dbReference type="Proteomes" id="UP000515955">
    <property type="component" value="Chromosome"/>
</dbReference>
<keyword evidence="3" id="KW-1185">Reference proteome</keyword>
<keyword evidence="1" id="KW-0732">Signal</keyword>
<name>A0A7G9SAC1_9SPHN</name>
<dbReference type="AlphaFoldDB" id="A0A7G9SAC1"/>
<dbReference type="EMBL" id="CP060717">
    <property type="protein sequence ID" value="QNN64796.1"/>
    <property type="molecule type" value="Genomic_DNA"/>
</dbReference>
<evidence type="ECO:0000313" key="2">
    <source>
        <dbReference type="EMBL" id="QNN64796.1"/>
    </source>
</evidence>
<dbReference type="RefSeq" id="WP_187541795.1">
    <property type="nucleotide sequence ID" value="NZ_CP060717.1"/>
</dbReference>
<evidence type="ECO:0008006" key="4">
    <source>
        <dbReference type="Google" id="ProtNLM"/>
    </source>
</evidence>
<organism evidence="2 3">
    <name type="scientific">Sphingomonas rhizophila</name>
    <dbReference type="NCBI Taxonomy" id="2071607"/>
    <lineage>
        <taxon>Bacteria</taxon>
        <taxon>Pseudomonadati</taxon>
        <taxon>Pseudomonadota</taxon>
        <taxon>Alphaproteobacteria</taxon>
        <taxon>Sphingomonadales</taxon>
        <taxon>Sphingomonadaceae</taxon>
        <taxon>Sphingomonas</taxon>
    </lineage>
</organism>
<protein>
    <recommendedName>
        <fullName evidence="4">Invasion associated locus B family protein</fullName>
    </recommendedName>
</protein>
<feature type="chain" id="PRO_5028936375" description="Invasion associated locus B family protein" evidence="1">
    <location>
        <begin position="21"/>
        <end position="167"/>
    </location>
</feature>
<sequence>MTTMARLGAMPFLFLAASGAAQPLRTVAAEGTWATFAGKDGCQAMTAALLPVRKNKVQARITVAFDTRRGGRKGEVAVRLNRPARAGSNVMLTVGREPFLLAGRGDMAWSRGPAQEAAIIVAMRRGGGMRAEARDLAGRRIVDRYDLSGAATAIDAAAACSVSLEKR</sequence>
<feature type="signal peptide" evidence="1">
    <location>
        <begin position="1"/>
        <end position="20"/>
    </location>
</feature>
<accession>A0A7G9SAC1</accession>
<dbReference type="KEGG" id="srhi:H9L12_11175"/>
<gene>
    <name evidence="2" type="ORF">H9L12_11175</name>
</gene>
<reference evidence="2 3" key="1">
    <citation type="submission" date="2020-08" db="EMBL/GenBank/DDBJ databases">
        <title>Genome sequence of Sphingomonas rhizophila KACC 19189T.</title>
        <authorList>
            <person name="Hyun D.-W."/>
            <person name="Bae J.-W."/>
        </authorList>
    </citation>
    <scope>NUCLEOTIDE SEQUENCE [LARGE SCALE GENOMIC DNA]</scope>
    <source>
        <strain evidence="2 3">KACC 19189</strain>
    </source>
</reference>